<dbReference type="InterPro" id="IPR050924">
    <property type="entry name" value="Peroxiredoxin_BCP/PrxQ"/>
</dbReference>
<organism evidence="10 11">
    <name type="scientific">Caldinitratiruptor microaerophilus</name>
    <dbReference type="NCBI Taxonomy" id="671077"/>
    <lineage>
        <taxon>Bacteria</taxon>
        <taxon>Bacillati</taxon>
        <taxon>Bacillota</taxon>
        <taxon>Clostridia</taxon>
        <taxon>Eubacteriales</taxon>
        <taxon>Symbiobacteriaceae</taxon>
        <taxon>Caldinitratiruptor</taxon>
    </lineage>
</organism>
<comment type="function">
    <text evidence="1">Thiol-specific peroxidase that catalyzes the reduction of hydrogen peroxide and organic hydroperoxides to water and alcohols, respectively. Plays a role in cell protection against oxidative stress by detoxifying peroxides and as sensor of hydrogen peroxide-mediated signaling events.</text>
</comment>
<feature type="domain" description="Alkyl hydroperoxide reductase subunit C/ Thiol specific antioxidant" evidence="9">
    <location>
        <begin position="12"/>
        <end position="50"/>
    </location>
</feature>
<evidence type="ECO:0000313" key="11">
    <source>
        <dbReference type="Proteomes" id="UP001163687"/>
    </source>
</evidence>
<accession>A0AA35GA78</accession>
<protein>
    <recommendedName>
        <fullName evidence="7">Bacterioferritin comigratory protein</fullName>
    </recommendedName>
</protein>
<evidence type="ECO:0000256" key="4">
    <source>
        <dbReference type="ARBA" id="ARBA00023002"/>
    </source>
</evidence>
<evidence type="ECO:0000259" key="9">
    <source>
        <dbReference type="Pfam" id="PF00578"/>
    </source>
</evidence>
<dbReference type="GO" id="GO:0034599">
    <property type="term" value="P:cellular response to oxidative stress"/>
    <property type="evidence" value="ECO:0007669"/>
    <property type="project" value="TreeGrafter"/>
</dbReference>
<evidence type="ECO:0000256" key="7">
    <source>
        <dbReference type="ARBA" id="ARBA00041373"/>
    </source>
</evidence>
<evidence type="ECO:0000256" key="6">
    <source>
        <dbReference type="ARBA" id="ARBA00023284"/>
    </source>
</evidence>
<evidence type="ECO:0000256" key="8">
    <source>
        <dbReference type="SAM" id="MobiDB-lite"/>
    </source>
</evidence>
<keyword evidence="6" id="KW-0676">Redox-active center</keyword>
<dbReference type="SUPFAM" id="SSF52833">
    <property type="entry name" value="Thioredoxin-like"/>
    <property type="match status" value="1"/>
</dbReference>
<feature type="region of interest" description="Disordered" evidence="8">
    <location>
        <begin position="1"/>
        <end position="23"/>
    </location>
</feature>
<dbReference type="GO" id="GO:0045454">
    <property type="term" value="P:cell redox homeostasis"/>
    <property type="evidence" value="ECO:0007669"/>
    <property type="project" value="TreeGrafter"/>
</dbReference>
<dbReference type="Proteomes" id="UP001163687">
    <property type="component" value="Chromosome"/>
</dbReference>
<name>A0AA35GA78_9FIRM</name>
<dbReference type="InterPro" id="IPR000866">
    <property type="entry name" value="AhpC/TSA"/>
</dbReference>
<dbReference type="GO" id="GO:0005737">
    <property type="term" value="C:cytoplasm"/>
    <property type="evidence" value="ECO:0007669"/>
    <property type="project" value="TreeGrafter"/>
</dbReference>
<evidence type="ECO:0000313" key="10">
    <source>
        <dbReference type="EMBL" id="BDG61009.1"/>
    </source>
</evidence>
<sequence>MAEIPGAPVAEGSPAPDFTLPAQDGREVSLRDFRGKNVVLYFYSKDDTPG</sequence>
<evidence type="ECO:0000256" key="2">
    <source>
        <dbReference type="ARBA" id="ARBA00022559"/>
    </source>
</evidence>
<dbReference type="AlphaFoldDB" id="A0AA35GA78"/>
<keyword evidence="11" id="KW-1185">Reference proteome</keyword>
<dbReference type="PANTHER" id="PTHR42801:SF4">
    <property type="entry name" value="AHPC_TSA FAMILY PROTEIN"/>
    <property type="match status" value="1"/>
</dbReference>
<proteinExistence type="predicted"/>
<dbReference type="GO" id="GO:0008379">
    <property type="term" value="F:thioredoxin peroxidase activity"/>
    <property type="evidence" value="ECO:0007669"/>
    <property type="project" value="TreeGrafter"/>
</dbReference>
<reference evidence="10" key="1">
    <citation type="submission" date="2022-03" db="EMBL/GenBank/DDBJ databases">
        <title>Complete genome sequence of Caldinitratiruptor microaerophilus.</title>
        <authorList>
            <person name="Mukaiyama R."/>
            <person name="Nishiyama T."/>
            <person name="Ueda K."/>
        </authorList>
    </citation>
    <scope>NUCLEOTIDE SEQUENCE</scope>
    <source>
        <strain evidence="10">JCM 16183</strain>
    </source>
</reference>
<evidence type="ECO:0000256" key="3">
    <source>
        <dbReference type="ARBA" id="ARBA00022862"/>
    </source>
</evidence>
<keyword evidence="5" id="KW-1015">Disulfide bond</keyword>
<keyword evidence="4" id="KW-0560">Oxidoreductase</keyword>
<dbReference type="PANTHER" id="PTHR42801">
    <property type="entry name" value="THIOREDOXIN-DEPENDENT PEROXIDE REDUCTASE"/>
    <property type="match status" value="1"/>
</dbReference>
<gene>
    <name evidence="10" type="ORF">caldi_20990</name>
</gene>
<evidence type="ECO:0000256" key="5">
    <source>
        <dbReference type="ARBA" id="ARBA00023157"/>
    </source>
</evidence>
<dbReference type="KEGG" id="cmic:caldi_20990"/>
<evidence type="ECO:0000256" key="1">
    <source>
        <dbReference type="ARBA" id="ARBA00003330"/>
    </source>
</evidence>
<dbReference type="EMBL" id="AP025628">
    <property type="protein sequence ID" value="BDG61009.1"/>
    <property type="molecule type" value="Genomic_DNA"/>
</dbReference>
<keyword evidence="2" id="KW-0575">Peroxidase</keyword>
<dbReference type="InterPro" id="IPR036249">
    <property type="entry name" value="Thioredoxin-like_sf"/>
</dbReference>
<keyword evidence="3" id="KW-0049">Antioxidant</keyword>
<dbReference type="Gene3D" id="3.40.30.10">
    <property type="entry name" value="Glutaredoxin"/>
    <property type="match status" value="1"/>
</dbReference>
<dbReference type="Pfam" id="PF00578">
    <property type="entry name" value="AhpC-TSA"/>
    <property type="match status" value="1"/>
</dbReference>